<dbReference type="Proteomes" id="UP000012174">
    <property type="component" value="Unassembled WGS sequence"/>
</dbReference>
<evidence type="ECO:0000256" key="2">
    <source>
        <dbReference type="ARBA" id="ARBA00022679"/>
    </source>
</evidence>
<dbReference type="CDD" id="cd02440">
    <property type="entry name" value="AdoMet_MTases"/>
    <property type="match status" value="1"/>
</dbReference>
<gene>
    <name evidence="5" type="ORF">UCREL1_882</name>
</gene>
<evidence type="ECO:0000313" key="6">
    <source>
        <dbReference type="Proteomes" id="UP000012174"/>
    </source>
</evidence>
<accession>M7TQ88</accession>
<evidence type="ECO:0000259" key="4">
    <source>
        <dbReference type="Pfam" id="PF00891"/>
    </source>
</evidence>
<dbReference type="GO" id="GO:0008171">
    <property type="term" value="F:O-methyltransferase activity"/>
    <property type="evidence" value="ECO:0007669"/>
    <property type="project" value="InterPro"/>
</dbReference>
<proteinExistence type="predicted"/>
<dbReference type="InterPro" id="IPR029063">
    <property type="entry name" value="SAM-dependent_MTases_sf"/>
</dbReference>
<dbReference type="PANTHER" id="PTHR43712:SF12">
    <property type="entry name" value="STERIGMATOCYSTIN 8-O-METHYLTRANSFERASE"/>
    <property type="match status" value="1"/>
</dbReference>
<dbReference type="PANTHER" id="PTHR43712">
    <property type="entry name" value="PUTATIVE (AFU_ORTHOLOGUE AFUA_4G14580)-RELATED"/>
    <property type="match status" value="1"/>
</dbReference>
<dbReference type="InterPro" id="IPR036388">
    <property type="entry name" value="WH-like_DNA-bd_sf"/>
</dbReference>
<dbReference type="EMBL" id="KB705525">
    <property type="protein sequence ID" value="EMR72066.1"/>
    <property type="molecule type" value="Genomic_DNA"/>
</dbReference>
<dbReference type="Gene3D" id="1.10.10.10">
    <property type="entry name" value="Winged helix-like DNA-binding domain superfamily/Winged helix DNA-binding domain"/>
    <property type="match status" value="1"/>
</dbReference>
<dbReference type="InterPro" id="IPR036390">
    <property type="entry name" value="WH_DNA-bd_sf"/>
</dbReference>
<organism evidence="5 6">
    <name type="scientific">Eutypa lata (strain UCR-EL1)</name>
    <name type="common">Grapevine dieback disease fungus</name>
    <name type="synonym">Eutypa armeniacae</name>
    <dbReference type="NCBI Taxonomy" id="1287681"/>
    <lineage>
        <taxon>Eukaryota</taxon>
        <taxon>Fungi</taxon>
        <taxon>Dikarya</taxon>
        <taxon>Ascomycota</taxon>
        <taxon>Pezizomycotina</taxon>
        <taxon>Sordariomycetes</taxon>
        <taxon>Xylariomycetidae</taxon>
        <taxon>Xylariales</taxon>
        <taxon>Diatrypaceae</taxon>
        <taxon>Eutypa</taxon>
    </lineage>
</organism>
<protein>
    <submittedName>
        <fullName evidence="5">Putative o-protein</fullName>
    </submittedName>
</protein>
<feature type="domain" description="O-methyltransferase C-terminal" evidence="4">
    <location>
        <begin position="223"/>
        <end position="415"/>
    </location>
</feature>
<dbReference type="OrthoDB" id="1606438at2759"/>
<evidence type="ECO:0000256" key="1">
    <source>
        <dbReference type="ARBA" id="ARBA00022603"/>
    </source>
</evidence>
<keyword evidence="1" id="KW-0489">Methyltransferase</keyword>
<dbReference type="KEGG" id="ela:UCREL1_882"/>
<sequence>MAPLRSISELASIIESCSRKIENGLKGTSGAEFSLALGTPPLIKLDPALEAARNEIIETTDELRARILGPVGYFMTTSWKTPTLLASLHAIYAFNITSHVPLSADGEITYRDLGERCGLSEEDTRRILQTAAAFRIFEEATPDVSVRHNAVSSVLTIPGTTDMLGLLLEENWPPALKFVQSLKKFPGSEEPGHAASMVSIRAAEAAATGGAASTDKIDDPSKGIFDYISTDEKRVARFRAAMAFSHSSPAFFASHFVNSLPWADKGQCPETVVDIGGAGGELCQLILRTYPGVKKAISLDLAEVVANVKVPEDVQGRLEYGTYNFLTEGMTRQADVYVFRHIFHDWSDKYAAKILKNLVPALKPGNKLWLSEVVLPELSDKTHTRDQMQRSADLAMKIGFNGKERTKRDWTSLLASVDPRFQLGSITRPDGAHDSVIEVVFGA</sequence>
<dbReference type="OMA" id="RVWINEV"/>
<evidence type="ECO:0000256" key="3">
    <source>
        <dbReference type="ARBA" id="ARBA00022691"/>
    </source>
</evidence>
<dbReference type="SUPFAM" id="SSF46785">
    <property type="entry name" value="Winged helix' DNA-binding domain"/>
    <property type="match status" value="1"/>
</dbReference>
<dbReference type="AlphaFoldDB" id="M7TQ88"/>
<dbReference type="Pfam" id="PF00891">
    <property type="entry name" value="Methyltransf_2"/>
    <property type="match status" value="1"/>
</dbReference>
<dbReference type="InterPro" id="IPR016461">
    <property type="entry name" value="COMT-like"/>
</dbReference>
<reference evidence="6" key="1">
    <citation type="journal article" date="2013" name="Genome Announc.">
        <title>Draft genome sequence of the grapevine dieback fungus Eutypa lata UCR-EL1.</title>
        <authorList>
            <person name="Blanco-Ulate B."/>
            <person name="Rolshausen P.E."/>
            <person name="Cantu D."/>
        </authorList>
    </citation>
    <scope>NUCLEOTIDE SEQUENCE [LARGE SCALE GENOMIC DNA]</scope>
    <source>
        <strain evidence="6">UCR-EL1</strain>
    </source>
</reference>
<dbReference type="HOGENOM" id="CLU_005533_1_4_1"/>
<keyword evidence="6" id="KW-1185">Reference proteome</keyword>
<dbReference type="GO" id="GO:0032259">
    <property type="term" value="P:methylation"/>
    <property type="evidence" value="ECO:0007669"/>
    <property type="project" value="UniProtKB-KW"/>
</dbReference>
<name>M7TQ88_EUTLA</name>
<dbReference type="Gene3D" id="3.40.50.150">
    <property type="entry name" value="Vaccinia Virus protein VP39"/>
    <property type="match status" value="1"/>
</dbReference>
<dbReference type="SUPFAM" id="SSF53335">
    <property type="entry name" value="S-adenosyl-L-methionine-dependent methyltransferases"/>
    <property type="match status" value="1"/>
</dbReference>
<dbReference type="eggNOG" id="KOG3178">
    <property type="taxonomic scope" value="Eukaryota"/>
</dbReference>
<dbReference type="PROSITE" id="PS51683">
    <property type="entry name" value="SAM_OMT_II"/>
    <property type="match status" value="1"/>
</dbReference>
<keyword evidence="2" id="KW-0808">Transferase</keyword>
<dbReference type="InterPro" id="IPR001077">
    <property type="entry name" value="COMT_C"/>
</dbReference>
<evidence type="ECO:0000313" key="5">
    <source>
        <dbReference type="EMBL" id="EMR72066.1"/>
    </source>
</evidence>
<keyword evidence="3" id="KW-0949">S-adenosyl-L-methionine</keyword>